<name>A0A9Q1C843_HOLLE</name>
<evidence type="ECO:0000259" key="13">
    <source>
        <dbReference type="PROSITE" id="PS50056"/>
    </source>
</evidence>
<dbReference type="Proteomes" id="UP001152320">
    <property type="component" value="Chromosome 6"/>
</dbReference>
<dbReference type="Gene3D" id="3.90.190.10">
    <property type="entry name" value="Protein tyrosine phosphatase superfamily"/>
    <property type="match status" value="1"/>
</dbReference>
<dbReference type="PANTHER" id="PTHR46957">
    <property type="entry name" value="CYTOKINE RECEPTOR"/>
    <property type="match status" value="1"/>
</dbReference>
<dbReference type="GO" id="GO:0016020">
    <property type="term" value="C:membrane"/>
    <property type="evidence" value="ECO:0007669"/>
    <property type="project" value="UniProtKB-SubCell"/>
</dbReference>
<keyword evidence="16" id="KW-1185">Reference proteome</keyword>
<comment type="subcellular location">
    <subcellularLocation>
        <location evidence="1">Membrane</location>
        <topology evidence="1">Single-pass type I membrane protein</topology>
    </subcellularLocation>
</comment>
<proteinExistence type="predicted"/>
<dbReference type="CDD" id="cd00047">
    <property type="entry name" value="PTPc"/>
    <property type="match status" value="1"/>
</dbReference>
<feature type="domain" description="Fibronectin type-III" evidence="14">
    <location>
        <begin position="1"/>
        <end position="99"/>
    </location>
</feature>
<feature type="domain" description="Fibronectin type-III" evidence="14">
    <location>
        <begin position="296"/>
        <end position="401"/>
    </location>
</feature>
<keyword evidence="9" id="KW-0325">Glycoprotein</keyword>
<dbReference type="Pfam" id="PF00041">
    <property type="entry name" value="fn3"/>
    <property type="match status" value="4"/>
</dbReference>
<evidence type="ECO:0000256" key="9">
    <source>
        <dbReference type="ARBA" id="ARBA00023180"/>
    </source>
</evidence>
<keyword evidence="6" id="KW-0904">Protein phosphatase</keyword>
<dbReference type="FunFam" id="3.90.190.10:FF:000062">
    <property type="entry name" value="Receptor-type tyrosine-protein phosphatase kappa"/>
    <property type="match status" value="1"/>
</dbReference>
<dbReference type="PROSITE" id="PS50853">
    <property type="entry name" value="FN3"/>
    <property type="match status" value="4"/>
</dbReference>
<dbReference type="InterPro" id="IPR057598">
    <property type="entry name" value="Fn3_PTPRU"/>
</dbReference>
<evidence type="ECO:0000313" key="16">
    <source>
        <dbReference type="Proteomes" id="UP001152320"/>
    </source>
</evidence>
<comment type="caution">
    <text evidence="15">The sequence shown here is derived from an EMBL/GenBank/DDBJ whole genome shotgun (WGS) entry which is preliminary data.</text>
</comment>
<dbReference type="InterPro" id="IPR003595">
    <property type="entry name" value="Tyr_Pase_cat"/>
</dbReference>
<dbReference type="SMART" id="SM00060">
    <property type="entry name" value="FN3"/>
    <property type="match status" value="4"/>
</dbReference>
<feature type="domain" description="Fibronectin type-III" evidence="14">
    <location>
        <begin position="101"/>
        <end position="193"/>
    </location>
</feature>
<organism evidence="15 16">
    <name type="scientific">Holothuria leucospilota</name>
    <name type="common">Black long sea cucumber</name>
    <name type="synonym">Mertensiothuria leucospilota</name>
    <dbReference type="NCBI Taxonomy" id="206669"/>
    <lineage>
        <taxon>Eukaryota</taxon>
        <taxon>Metazoa</taxon>
        <taxon>Echinodermata</taxon>
        <taxon>Eleutherozoa</taxon>
        <taxon>Echinozoa</taxon>
        <taxon>Holothuroidea</taxon>
        <taxon>Aspidochirotacea</taxon>
        <taxon>Aspidochirotida</taxon>
        <taxon>Holothuriidae</taxon>
        <taxon>Holothuria</taxon>
    </lineage>
</organism>
<dbReference type="CDD" id="cd00063">
    <property type="entry name" value="FN3"/>
    <property type="match status" value="4"/>
</dbReference>
<evidence type="ECO:0000256" key="8">
    <source>
        <dbReference type="ARBA" id="ARBA00023136"/>
    </source>
</evidence>
<dbReference type="PROSITE" id="PS00383">
    <property type="entry name" value="TYR_PHOSPHATASE_1"/>
    <property type="match status" value="1"/>
</dbReference>
<dbReference type="PRINTS" id="PR00700">
    <property type="entry name" value="PRTYPHPHTASE"/>
</dbReference>
<feature type="region of interest" description="Disordered" evidence="10">
    <location>
        <begin position="83"/>
        <end position="107"/>
    </location>
</feature>
<dbReference type="InterPro" id="IPR013783">
    <property type="entry name" value="Ig-like_fold"/>
</dbReference>
<dbReference type="PANTHER" id="PTHR46957:SF3">
    <property type="entry name" value="CYTOKINE RECEPTOR"/>
    <property type="match status" value="1"/>
</dbReference>
<keyword evidence="15" id="KW-0675">Receptor</keyword>
<feature type="domain" description="Tyrosine-protein phosphatase" evidence="12">
    <location>
        <begin position="641"/>
        <end position="896"/>
    </location>
</feature>
<dbReference type="Gene3D" id="2.60.40.10">
    <property type="entry name" value="Immunoglobulins"/>
    <property type="match status" value="4"/>
</dbReference>
<dbReference type="GO" id="GO:0004725">
    <property type="term" value="F:protein tyrosine phosphatase activity"/>
    <property type="evidence" value="ECO:0007669"/>
    <property type="project" value="InterPro"/>
</dbReference>
<feature type="domain" description="Fibronectin type-III" evidence="14">
    <location>
        <begin position="195"/>
        <end position="292"/>
    </location>
</feature>
<evidence type="ECO:0000256" key="2">
    <source>
        <dbReference type="ARBA" id="ARBA00022692"/>
    </source>
</evidence>
<dbReference type="PROSITE" id="PS50056">
    <property type="entry name" value="TYR_PHOSPHATASE_2"/>
    <property type="match status" value="1"/>
</dbReference>
<dbReference type="SMART" id="SM00404">
    <property type="entry name" value="PTPc_motif"/>
    <property type="match status" value="1"/>
</dbReference>
<dbReference type="SMART" id="SM00194">
    <property type="entry name" value="PTPc"/>
    <property type="match status" value="1"/>
</dbReference>
<dbReference type="InterPro" id="IPR016130">
    <property type="entry name" value="Tyr_Pase_AS"/>
</dbReference>
<evidence type="ECO:0000313" key="15">
    <source>
        <dbReference type="EMBL" id="KAJ8039879.1"/>
    </source>
</evidence>
<feature type="transmembrane region" description="Helical" evidence="11">
    <location>
        <begin position="529"/>
        <end position="551"/>
    </location>
</feature>
<dbReference type="SUPFAM" id="SSF52799">
    <property type="entry name" value="(Phosphotyrosine protein) phosphatases II"/>
    <property type="match status" value="1"/>
</dbReference>
<evidence type="ECO:0000256" key="10">
    <source>
        <dbReference type="SAM" id="MobiDB-lite"/>
    </source>
</evidence>
<accession>A0A9Q1C843</accession>
<dbReference type="InterPro" id="IPR000242">
    <property type="entry name" value="PTP_cat"/>
</dbReference>
<feature type="domain" description="Tyrosine specific protein phosphatases" evidence="13">
    <location>
        <begin position="816"/>
        <end position="887"/>
    </location>
</feature>
<dbReference type="AlphaFoldDB" id="A0A9Q1C843"/>
<evidence type="ECO:0000256" key="3">
    <source>
        <dbReference type="ARBA" id="ARBA00022729"/>
    </source>
</evidence>
<evidence type="ECO:0000256" key="1">
    <source>
        <dbReference type="ARBA" id="ARBA00004479"/>
    </source>
</evidence>
<dbReference type="InterPro" id="IPR036116">
    <property type="entry name" value="FN3_sf"/>
</dbReference>
<gene>
    <name evidence="15" type="ORF">HOLleu_14021</name>
</gene>
<keyword evidence="8 11" id="KW-0472">Membrane</keyword>
<dbReference type="Pfam" id="PF23144">
    <property type="entry name" value="Fn3_PTPRU"/>
    <property type="match status" value="1"/>
</dbReference>
<dbReference type="PROSITE" id="PS50055">
    <property type="entry name" value="TYR_PHOSPHATASE_PTP"/>
    <property type="match status" value="1"/>
</dbReference>
<reference evidence="15" key="1">
    <citation type="submission" date="2021-10" db="EMBL/GenBank/DDBJ databases">
        <title>Tropical sea cucumber genome reveals ecological adaptation and Cuvierian tubules defense mechanism.</title>
        <authorList>
            <person name="Chen T."/>
        </authorList>
    </citation>
    <scope>NUCLEOTIDE SEQUENCE</scope>
    <source>
        <strain evidence="15">Nanhai2018</strain>
        <tissue evidence="15">Muscle</tissue>
    </source>
</reference>
<keyword evidence="2 11" id="KW-0812">Transmembrane</keyword>
<keyword evidence="7 11" id="KW-1133">Transmembrane helix</keyword>
<dbReference type="EMBL" id="JAIZAY010000006">
    <property type="protein sequence ID" value="KAJ8039879.1"/>
    <property type="molecule type" value="Genomic_DNA"/>
</dbReference>
<keyword evidence="3" id="KW-0732">Signal</keyword>
<evidence type="ECO:0000256" key="6">
    <source>
        <dbReference type="ARBA" id="ARBA00022912"/>
    </source>
</evidence>
<dbReference type="InterPro" id="IPR029021">
    <property type="entry name" value="Prot-tyrosine_phosphatase-like"/>
</dbReference>
<dbReference type="SUPFAM" id="SSF49265">
    <property type="entry name" value="Fibronectin type III"/>
    <property type="match status" value="2"/>
</dbReference>
<dbReference type="OrthoDB" id="10253954at2759"/>
<dbReference type="InterPro" id="IPR000387">
    <property type="entry name" value="Tyr_Pase_dom"/>
</dbReference>
<evidence type="ECO:0000256" key="11">
    <source>
        <dbReference type="SAM" id="Phobius"/>
    </source>
</evidence>
<dbReference type="Pfam" id="PF00102">
    <property type="entry name" value="Y_phosphatase"/>
    <property type="match status" value="1"/>
</dbReference>
<evidence type="ECO:0000259" key="12">
    <source>
        <dbReference type="PROSITE" id="PS50055"/>
    </source>
</evidence>
<keyword evidence="4" id="KW-0677">Repeat</keyword>
<protein>
    <submittedName>
        <fullName evidence="15">Receptor-type tyrosine-protein phosphatase T</fullName>
    </submittedName>
</protein>
<evidence type="ECO:0000256" key="5">
    <source>
        <dbReference type="ARBA" id="ARBA00022801"/>
    </source>
</evidence>
<sequence length="972" mass="109706">MGQNIPGQLNASWDAPDISQNSCPIDSYTVKYRFVGYRECNQNADIPGEMEKNETTSALFYILSDLKAHANYEVKVRANGRINSQERTETGQTEETAPSAAPRNVEVRRTKSTSFRFAWDRPACESRNGAITGYYYRLTQIDGNSSREDYHYTRTLDVSDLTPYTEYSFIVLALTSVGAGPFSEPVVYRTAEDIPPKLLQPVSPFANRSVIEVKWKAPDPPNGIIRIYEILYQRSNKDAQVTNVTAEVAGEPPSYILTGLDASANYTVKVRAYTSVGPGPYSEPLEQITKEGLPGAPVNLNISGRALYDLTIDWDIPYEPKGKIIKYEVQYRAVAKPYLRKLTVEDAIIVPINNPKESNSYKIANLEPSTIYEIQVSAYTSAGQGESAIINGTTALFTELEPVDVNHVAAPTRKETTAEIILPALTQKYATGYRIRIKSLQSKRKRVVSRMGGYEENPDDYITAELDKEENERPFTIGDGKTYGGYLNAPLDKDKKYEMYINTLSKVGGETQEVSSEPIPLDGERSNTALIVILIVLIIAAILLLAGIIWYKRRDMKKLKDDLLQGKKGRERDVAAMPNKAVEIEMNPSESLDNLANQDCNQTSPKGRHSLNKKSLKKMQKGVQVADLATYVTKKKTKDNFVTEYEMLPQGQLYSWDIASKPENKTKNRYGNIIPYDESRVILPVINDNPHSDYINASYIDGYQHPNKYIACHGPNKASVLDFWRMVWLENCGKIVMLTNLSEGGKKKCEKYWPDDAMKYGELKVVCTNTNVYPTCTIQTFALNKMDDEASVKHVRHFHFTAWPDMRVPDFAGPLLDFLQLIREEEPYQDGPVVVHCSAGVGRTGTYITLDAMLDMAAAEGRINVFQFVSQMRERRIKMVQVVEQYQFIFDALVEYFVIGNTSIPMETFRTDLLQLKGINNDTQKSYLQEQYETLQLISVTPPEEKFSAGRKPENRKKNRFHDCLPGCTTEK</sequence>
<dbReference type="FunFam" id="2.60.40.10:FF:000028">
    <property type="entry name" value="Neuronal cell adhesion molecule"/>
    <property type="match status" value="1"/>
</dbReference>
<keyword evidence="5" id="KW-0378">Hydrolase</keyword>
<dbReference type="InterPro" id="IPR003961">
    <property type="entry name" value="FN3_dom"/>
</dbReference>
<dbReference type="InterPro" id="IPR050713">
    <property type="entry name" value="RTP_Phos/Ushers"/>
</dbReference>
<evidence type="ECO:0000259" key="14">
    <source>
        <dbReference type="PROSITE" id="PS50853"/>
    </source>
</evidence>
<evidence type="ECO:0000256" key="7">
    <source>
        <dbReference type="ARBA" id="ARBA00022989"/>
    </source>
</evidence>
<evidence type="ECO:0000256" key="4">
    <source>
        <dbReference type="ARBA" id="ARBA00022737"/>
    </source>
</evidence>